<protein>
    <submittedName>
        <fullName evidence="2">Uncharacterized protein</fullName>
    </submittedName>
</protein>
<comment type="caution">
    <text evidence="2">The sequence shown here is derived from an EMBL/GenBank/DDBJ whole genome shotgun (WGS) entry which is preliminary data.</text>
</comment>
<accession>A0A014P0I3</accession>
<gene>
    <name evidence="2" type="ORF">X797_012223</name>
</gene>
<feature type="region of interest" description="Disordered" evidence="1">
    <location>
        <begin position="138"/>
        <end position="163"/>
    </location>
</feature>
<proteinExistence type="predicted"/>
<name>A0A014P0I3_9HYPO</name>
<dbReference type="HOGENOM" id="CLU_102645_0_0_1"/>
<dbReference type="Proteomes" id="UP000030151">
    <property type="component" value="Unassembled WGS sequence"/>
</dbReference>
<evidence type="ECO:0000313" key="3">
    <source>
        <dbReference type="Proteomes" id="UP000030151"/>
    </source>
</evidence>
<dbReference type="AlphaFoldDB" id="A0A014P0I3"/>
<dbReference type="EMBL" id="JELW01000176">
    <property type="protein sequence ID" value="EXU94696.1"/>
    <property type="molecule type" value="Genomic_DNA"/>
</dbReference>
<evidence type="ECO:0000313" key="2">
    <source>
        <dbReference type="EMBL" id="EXU94696.1"/>
    </source>
</evidence>
<reference evidence="2 3" key="1">
    <citation type="submission" date="2014-02" db="EMBL/GenBank/DDBJ databases">
        <title>The genome sequence of the entomopathogenic fungus Metarhizium robertsii ARSEF 2575.</title>
        <authorList>
            <person name="Giuliano Garisto Donzelli B."/>
            <person name="Roe B.A."/>
            <person name="Macmil S.L."/>
            <person name="Krasnoff S.B."/>
            <person name="Gibson D.M."/>
        </authorList>
    </citation>
    <scope>NUCLEOTIDE SEQUENCE [LARGE SCALE GENOMIC DNA]</scope>
    <source>
        <strain evidence="2 3">ARSEF 2575</strain>
    </source>
</reference>
<evidence type="ECO:0000256" key="1">
    <source>
        <dbReference type="SAM" id="MobiDB-lite"/>
    </source>
</evidence>
<sequence>MIQKYSKQHTIQHFNIGDIVSVKVPREDRTSTDNRRLFGRILEEPYAHRYKILTTSGVIMRLIPTKGLSAVNESLWPDITIPRSTKEVTLTEAARDTSTSARVGVSCQCKGECKTKRCRCYKEDKKCTVHCHRDDHNGGNQSELATGTELALVERPKRKRPVE</sequence>
<organism evidence="2 3">
    <name type="scientific">Metarhizium robertsii</name>
    <dbReference type="NCBI Taxonomy" id="568076"/>
    <lineage>
        <taxon>Eukaryota</taxon>
        <taxon>Fungi</taxon>
        <taxon>Dikarya</taxon>
        <taxon>Ascomycota</taxon>
        <taxon>Pezizomycotina</taxon>
        <taxon>Sordariomycetes</taxon>
        <taxon>Hypocreomycetidae</taxon>
        <taxon>Hypocreales</taxon>
        <taxon>Clavicipitaceae</taxon>
        <taxon>Metarhizium</taxon>
    </lineage>
</organism>